<evidence type="ECO:0000259" key="2">
    <source>
        <dbReference type="PROSITE" id="PS50234"/>
    </source>
</evidence>
<dbReference type="InterPro" id="IPR036465">
    <property type="entry name" value="vWFA_dom_sf"/>
</dbReference>
<name>A0A381TZJ9_9ZZZZ</name>
<dbReference type="AlphaFoldDB" id="A0A381TZJ9"/>
<feature type="domain" description="VWFA" evidence="2">
    <location>
        <begin position="74"/>
        <end position="179"/>
    </location>
</feature>
<sequence>MIHLLTRRQQKYVRFSAVYLLFQSQKRSVKTSSPNRLLLLFLRCLGIALFSLALANPFLSLGNSEVFRNNSPASYVFIVDNSFSMRTQVKEKTLFELATQFLSKLLTQIPDGSEFSLVLASHPAHIYQGWMKQKNSFDKLVRNLQPSYQTTDMGHSLVKAANLLKNANNKGKKLIILTDLDKNGWDEEVFSEIEPLPNIPLQIYNFSALSLKRNQIAVESVQTHQKFLAHSRILKIRSTIKNYSNENQRLPVSLIFDKELEKEILIDISAGQTISEEFSIPLRKGDPIQGQIKAGDDVLPTDSRRYFSHHPNQNIKVLVVDGDPGAVSHQSESFYLERALNPFSVSVSHIDPTISTLAELPLRKLSDFSVVILANVRELPIGYELELESFVLRGGALIFGMGNQIDAKYYNEKLGNLLPITLKAIQNIEKTHLLFKSTEHPVMRAFSTKAIEEMKEIAFHSIYTIQARDGKNFKIANWFTNQNPAVIENDSGKGKIIVFLSSLDREWNEFPIQPTFLPWIQRWTQYAARGLENISHQNLLVGESYHQSKEQGQWVVQTPKGNLHLTMTADGQATFKETQTPGIYRVFELPEEHTRKTITKLPLGSQPVGTFTINVDTKESSPQKISEENIKTFLPNLKVTIKSPELSGSKLPSSGGMFLTTPLFLLVAAILLLEGWMIRRE</sequence>
<dbReference type="PANTHER" id="PTHR37464:SF1">
    <property type="entry name" value="BLL2463 PROTEIN"/>
    <property type="match status" value="1"/>
</dbReference>
<dbReference type="EMBL" id="UINC01005452">
    <property type="protein sequence ID" value="SVA21420.1"/>
    <property type="molecule type" value="Genomic_DNA"/>
</dbReference>
<dbReference type="Gene3D" id="3.40.50.410">
    <property type="entry name" value="von Willebrand factor, type A domain"/>
    <property type="match status" value="1"/>
</dbReference>
<keyword evidence="1" id="KW-0472">Membrane</keyword>
<reference evidence="3" key="1">
    <citation type="submission" date="2018-05" db="EMBL/GenBank/DDBJ databases">
        <authorList>
            <person name="Lanie J.A."/>
            <person name="Ng W.-L."/>
            <person name="Kazmierczak K.M."/>
            <person name="Andrzejewski T.M."/>
            <person name="Davidsen T.M."/>
            <person name="Wayne K.J."/>
            <person name="Tettelin H."/>
            <person name="Glass J.I."/>
            <person name="Rusch D."/>
            <person name="Podicherti R."/>
            <person name="Tsui H.-C.T."/>
            <person name="Winkler M.E."/>
        </authorList>
    </citation>
    <scope>NUCLEOTIDE SEQUENCE</scope>
</reference>
<evidence type="ECO:0000313" key="3">
    <source>
        <dbReference type="EMBL" id="SVA21420.1"/>
    </source>
</evidence>
<protein>
    <recommendedName>
        <fullName evidence="2">VWFA domain-containing protein</fullName>
    </recommendedName>
</protein>
<dbReference type="PROSITE" id="PS50234">
    <property type="entry name" value="VWFA"/>
    <property type="match status" value="1"/>
</dbReference>
<dbReference type="InterPro" id="IPR011933">
    <property type="entry name" value="Double_TM_dom"/>
</dbReference>
<feature type="transmembrane region" description="Helical" evidence="1">
    <location>
        <begin position="657"/>
        <end position="678"/>
    </location>
</feature>
<dbReference type="InterPro" id="IPR024163">
    <property type="entry name" value="Aerotolerance_reg_N"/>
</dbReference>
<dbReference type="Pfam" id="PF07584">
    <property type="entry name" value="BatA"/>
    <property type="match status" value="1"/>
</dbReference>
<dbReference type="Gene3D" id="3.40.50.880">
    <property type="match status" value="1"/>
</dbReference>
<proteinExistence type="predicted"/>
<dbReference type="SMART" id="SM00327">
    <property type="entry name" value="VWA"/>
    <property type="match status" value="1"/>
</dbReference>
<dbReference type="InterPro" id="IPR002035">
    <property type="entry name" value="VWF_A"/>
</dbReference>
<gene>
    <name evidence="3" type="ORF">METZ01_LOCUS74274</name>
</gene>
<evidence type="ECO:0000256" key="1">
    <source>
        <dbReference type="SAM" id="Phobius"/>
    </source>
</evidence>
<dbReference type="NCBIfam" id="TIGR02226">
    <property type="entry name" value="two_anch"/>
    <property type="match status" value="1"/>
</dbReference>
<dbReference type="PANTHER" id="PTHR37464">
    <property type="entry name" value="BLL2463 PROTEIN"/>
    <property type="match status" value="1"/>
</dbReference>
<keyword evidence="1" id="KW-0812">Transmembrane</keyword>
<keyword evidence="1" id="KW-1133">Transmembrane helix</keyword>
<dbReference type="InterPro" id="IPR029062">
    <property type="entry name" value="Class_I_gatase-like"/>
</dbReference>
<dbReference type="SUPFAM" id="SSF52317">
    <property type="entry name" value="Class I glutamine amidotransferase-like"/>
    <property type="match status" value="1"/>
</dbReference>
<accession>A0A381TZJ9</accession>
<dbReference type="CDD" id="cd00198">
    <property type="entry name" value="vWFA"/>
    <property type="match status" value="1"/>
</dbReference>
<organism evidence="3">
    <name type="scientific">marine metagenome</name>
    <dbReference type="NCBI Taxonomy" id="408172"/>
    <lineage>
        <taxon>unclassified sequences</taxon>
        <taxon>metagenomes</taxon>
        <taxon>ecological metagenomes</taxon>
    </lineage>
</organism>
<dbReference type="SUPFAM" id="SSF53300">
    <property type="entry name" value="vWA-like"/>
    <property type="match status" value="1"/>
</dbReference>
<dbReference type="Pfam" id="PF13519">
    <property type="entry name" value="VWA_2"/>
    <property type="match status" value="1"/>
</dbReference>
<dbReference type="CDD" id="cd03143">
    <property type="entry name" value="A4_beta-galactosidase_middle_domain"/>
    <property type="match status" value="1"/>
</dbReference>